<dbReference type="GeneID" id="106172197"/>
<dbReference type="OrthoDB" id="6105938at2759"/>
<evidence type="ECO:0000313" key="6">
    <source>
        <dbReference type="Proteomes" id="UP000085678"/>
    </source>
</evidence>
<evidence type="ECO:0000256" key="2">
    <source>
        <dbReference type="ARBA" id="ARBA00022833"/>
    </source>
</evidence>
<dbReference type="SUPFAM" id="SSF57850">
    <property type="entry name" value="RING/U-box"/>
    <property type="match status" value="1"/>
</dbReference>
<feature type="region of interest" description="Disordered" evidence="4">
    <location>
        <begin position="306"/>
        <end position="398"/>
    </location>
</feature>
<dbReference type="GO" id="GO:0008270">
    <property type="term" value="F:zinc ion binding"/>
    <property type="evidence" value="ECO:0007669"/>
    <property type="project" value="UniProtKB-KW"/>
</dbReference>
<dbReference type="STRING" id="7574.A0A1S3JCY7"/>
<dbReference type="InterPro" id="IPR001841">
    <property type="entry name" value="Znf_RING"/>
</dbReference>
<evidence type="ECO:0000259" key="5">
    <source>
        <dbReference type="PROSITE" id="PS50089"/>
    </source>
</evidence>
<evidence type="ECO:0000313" key="7">
    <source>
        <dbReference type="RefSeq" id="XP_013408267.1"/>
    </source>
</evidence>
<protein>
    <submittedName>
        <fullName evidence="7">Uncharacterized protein LOC106172197</fullName>
    </submittedName>
</protein>
<name>A0A1S3JCY7_LINAN</name>
<feature type="compositionally biased region" description="Polar residues" evidence="4">
    <location>
        <begin position="328"/>
        <end position="385"/>
    </location>
</feature>
<evidence type="ECO:0000256" key="1">
    <source>
        <dbReference type="ARBA" id="ARBA00022771"/>
    </source>
</evidence>
<dbReference type="Gene3D" id="3.30.40.10">
    <property type="entry name" value="Zinc/RING finger domain, C3HC4 (zinc finger)"/>
    <property type="match status" value="1"/>
</dbReference>
<reference evidence="7" key="1">
    <citation type="submission" date="2025-08" db="UniProtKB">
        <authorList>
            <consortium name="RefSeq"/>
        </authorList>
    </citation>
    <scope>IDENTIFICATION</scope>
    <source>
        <tissue evidence="7">Gonads</tissue>
    </source>
</reference>
<organism evidence="6 7">
    <name type="scientific">Lingula anatina</name>
    <name type="common">Brachiopod</name>
    <name type="synonym">Lingula unguis</name>
    <dbReference type="NCBI Taxonomy" id="7574"/>
    <lineage>
        <taxon>Eukaryota</taxon>
        <taxon>Metazoa</taxon>
        <taxon>Spiralia</taxon>
        <taxon>Lophotrochozoa</taxon>
        <taxon>Brachiopoda</taxon>
        <taxon>Linguliformea</taxon>
        <taxon>Lingulata</taxon>
        <taxon>Lingulida</taxon>
        <taxon>Linguloidea</taxon>
        <taxon>Lingulidae</taxon>
        <taxon>Lingula</taxon>
    </lineage>
</organism>
<keyword evidence="1 3" id="KW-0863">Zinc-finger</keyword>
<proteinExistence type="predicted"/>
<gene>
    <name evidence="7" type="primary">LOC106172197</name>
</gene>
<dbReference type="InParanoid" id="A0A1S3JCY7"/>
<sequence length="500" mass="56363">MEGSGGYQHVLDAILIPAGIKVGGLPEELFLKLNEEEREAAECAICFLVANDVRQCRNRHNFCASCLFAWSMTSGANCDKCPVCRAPGPYHKNTKLNTELLEKRVQCLDEKCKWRGPLKFYLTHRHGFDKFNNFGQDILDVPFINRPSGQGAHQRGTDTGHSGSLTDLTTSSSSVQDVSLPDVTRANMYQFDISNERLRRERRFTQMRAQLQHGRARLNSMMGNFHHELERGRRSLEDFHREREAQNHANLEEVNQIGRHLAQVANNLISLLDSVNQEVRQQRTVLQSTTQHDDQLLRQMDAMTTTLTGRQARGTPPRGGRPDHSRRNNGASYTRSSFPQTRLLQTPSGTQSSPNSDQPNISALNSYNSELQNRENTPTPLSQADISAGVRERPPAPALRHRSRLAGLQGRQEAVVAQGRTLLRPEASSPRPPTCEPAEESVSHHRLLTRRDTAPSCVYGVSRDTASGRPGTPRRRILNIDWSTMRTPPNRKNTRRIPRR</sequence>
<keyword evidence="1 3" id="KW-0479">Metal-binding</keyword>
<feature type="region of interest" description="Disordered" evidence="4">
    <location>
        <begin position="145"/>
        <end position="173"/>
    </location>
</feature>
<accession>A0A1S3JCY7</accession>
<feature type="compositionally biased region" description="Low complexity" evidence="4">
    <location>
        <begin position="162"/>
        <end position="173"/>
    </location>
</feature>
<dbReference type="AlphaFoldDB" id="A0A1S3JCY7"/>
<dbReference type="KEGG" id="lak:106172197"/>
<evidence type="ECO:0000256" key="3">
    <source>
        <dbReference type="PROSITE-ProRule" id="PRU00175"/>
    </source>
</evidence>
<dbReference type="PROSITE" id="PS50089">
    <property type="entry name" value="ZF_RING_2"/>
    <property type="match status" value="1"/>
</dbReference>
<dbReference type="RefSeq" id="XP_013408267.1">
    <property type="nucleotide sequence ID" value="XM_013552813.1"/>
</dbReference>
<keyword evidence="6" id="KW-1185">Reference proteome</keyword>
<feature type="domain" description="RING-type" evidence="5">
    <location>
        <begin position="43"/>
        <end position="85"/>
    </location>
</feature>
<evidence type="ECO:0000256" key="4">
    <source>
        <dbReference type="SAM" id="MobiDB-lite"/>
    </source>
</evidence>
<feature type="region of interest" description="Disordered" evidence="4">
    <location>
        <begin position="424"/>
        <end position="446"/>
    </location>
</feature>
<dbReference type="InterPro" id="IPR013083">
    <property type="entry name" value="Znf_RING/FYVE/PHD"/>
</dbReference>
<keyword evidence="2" id="KW-0862">Zinc</keyword>
<dbReference type="Proteomes" id="UP000085678">
    <property type="component" value="Unplaced"/>
</dbReference>